<dbReference type="GO" id="GO:0016788">
    <property type="term" value="F:hydrolase activity, acting on ester bonds"/>
    <property type="evidence" value="ECO:0007669"/>
    <property type="project" value="InterPro"/>
</dbReference>
<dbReference type="InterPro" id="IPR036514">
    <property type="entry name" value="SGNH_hydro_sf"/>
</dbReference>
<evidence type="ECO:0000313" key="3">
    <source>
        <dbReference type="EMBL" id="KKZ67017.1"/>
    </source>
</evidence>
<evidence type="ECO:0000313" key="4">
    <source>
        <dbReference type="Proteomes" id="UP000034164"/>
    </source>
</evidence>
<dbReference type="VEuPathDB" id="FungiDB:EMCG_07286"/>
<dbReference type="SUPFAM" id="SSF52266">
    <property type="entry name" value="SGNH hydrolase"/>
    <property type="match status" value="1"/>
</dbReference>
<reference evidence="4" key="1">
    <citation type="journal article" date="2015" name="PLoS Genet.">
        <title>The dynamic genome and transcriptome of the human fungal pathogen Blastomyces and close relative Emmonsia.</title>
        <authorList>
            <person name="Munoz J.F."/>
            <person name="Gauthier G.M."/>
            <person name="Desjardins C.A."/>
            <person name="Gallo J.E."/>
            <person name="Holder J."/>
            <person name="Sullivan T.D."/>
            <person name="Marty A.J."/>
            <person name="Carmen J.C."/>
            <person name="Chen Z."/>
            <person name="Ding L."/>
            <person name="Gujja S."/>
            <person name="Magrini V."/>
            <person name="Misas E."/>
            <person name="Mitreva M."/>
            <person name="Priest M."/>
            <person name="Saif S."/>
            <person name="Whiston E.A."/>
            <person name="Young S."/>
            <person name="Zeng Q."/>
            <person name="Goldman W.E."/>
            <person name="Mardis E.R."/>
            <person name="Taylor J.W."/>
            <person name="McEwen J.G."/>
            <person name="Clay O.K."/>
            <person name="Klein B.S."/>
            <person name="Cuomo C.A."/>
        </authorList>
    </citation>
    <scope>NUCLEOTIDE SEQUENCE [LARGE SCALE GENOMIC DNA]</scope>
    <source>
        <strain evidence="4">UAMH 3008</strain>
    </source>
</reference>
<evidence type="ECO:0008006" key="5">
    <source>
        <dbReference type="Google" id="ProtNLM"/>
    </source>
</evidence>
<feature type="signal peptide" evidence="2">
    <location>
        <begin position="1"/>
        <end position="18"/>
    </location>
</feature>
<evidence type="ECO:0000256" key="1">
    <source>
        <dbReference type="ARBA" id="ARBA00022801"/>
    </source>
</evidence>
<feature type="chain" id="PRO_5002545449" description="SGNH hydrolase-type esterase domain-containing protein" evidence="2">
    <location>
        <begin position="19"/>
        <end position="351"/>
    </location>
</feature>
<proteinExistence type="predicted"/>
<organism evidence="3 4">
    <name type="scientific">[Emmonsia] crescens</name>
    <dbReference type="NCBI Taxonomy" id="73230"/>
    <lineage>
        <taxon>Eukaryota</taxon>
        <taxon>Fungi</taxon>
        <taxon>Dikarya</taxon>
        <taxon>Ascomycota</taxon>
        <taxon>Pezizomycotina</taxon>
        <taxon>Eurotiomycetes</taxon>
        <taxon>Eurotiomycetidae</taxon>
        <taxon>Onygenales</taxon>
        <taxon>Ajellomycetaceae</taxon>
        <taxon>Emergomyces</taxon>
    </lineage>
</organism>
<dbReference type="Proteomes" id="UP000034164">
    <property type="component" value="Unassembled WGS sequence"/>
</dbReference>
<name>A0A0G2I8R7_9EURO</name>
<dbReference type="InterPro" id="IPR051058">
    <property type="entry name" value="GDSL_Est/Lipase"/>
</dbReference>
<dbReference type="EMBL" id="LCZI01000346">
    <property type="protein sequence ID" value="KKZ67017.1"/>
    <property type="molecule type" value="Genomic_DNA"/>
</dbReference>
<dbReference type="PANTHER" id="PTHR45648">
    <property type="entry name" value="GDSL LIPASE/ACYLHYDROLASE FAMILY PROTEIN (AFU_ORTHOLOGUE AFUA_4G14700)"/>
    <property type="match status" value="1"/>
</dbReference>
<dbReference type="AlphaFoldDB" id="A0A0G2I8R7"/>
<sequence>MLSGLGLTLALGAQTVLSTGHSAWKLNGMRSLVTFGDSYTDESRLVYFIEHQEAPPIGWRGPENNATSTGGRIWARYVSDYTGAELHNYAVSGATCSNDITPRYFSPINAIFPSVGQYEIPAFIEDANHQDPETGQPFLTLPRKATVYAIWIGTNDLGNGAFIDDSQVAGMTLLDYVECIFGAIERLYDHGARLFVLMNVAPLDLLPLYALPEMGGVEGGPFWPDKPENITEVSCRMRQAVVTVNEIIELKVEGAMRHRYKGASIALFDTYSLLTDMYYHPSQYFNGTEPPNVQGWAKHCDAQGQNYEEQASLDSYMWYDALHPSEQTDRIIAQHFVQVVEGVSAYTKYFD</sequence>
<dbReference type="CDD" id="cd01846">
    <property type="entry name" value="fatty_acyltransferase_like"/>
    <property type="match status" value="1"/>
</dbReference>
<accession>A0A0G2I8R7</accession>
<dbReference type="InterPro" id="IPR001087">
    <property type="entry name" value="GDSL"/>
</dbReference>
<gene>
    <name evidence="3" type="ORF">EMCG_07286</name>
</gene>
<dbReference type="Pfam" id="PF00657">
    <property type="entry name" value="Lipase_GDSL"/>
    <property type="match status" value="1"/>
</dbReference>
<evidence type="ECO:0000256" key="2">
    <source>
        <dbReference type="SAM" id="SignalP"/>
    </source>
</evidence>
<comment type="caution">
    <text evidence="3">The sequence shown here is derived from an EMBL/GenBank/DDBJ whole genome shotgun (WGS) entry which is preliminary data.</text>
</comment>
<keyword evidence="2" id="KW-0732">Signal</keyword>
<dbReference type="PANTHER" id="PTHR45648:SF22">
    <property type="entry name" value="GDSL LIPASE_ACYLHYDROLASE FAMILY PROTEIN (AFU_ORTHOLOGUE AFUA_4G14700)"/>
    <property type="match status" value="1"/>
</dbReference>
<dbReference type="OrthoDB" id="1600564at2759"/>
<keyword evidence="1" id="KW-0378">Hydrolase</keyword>
<protein>
    <recommendedName>
        <fullName evidence="5">SGNH hydrolase-type esterase domain-containing protein</fullName>
    </recommendedName>
</protein>
<dbReference type="Gene3D" id="3.40.50.1110">
    <property type="entry name" value="SGNH hydrolase"/>
    <property type="match status" value="1"/>
</dbReference>